<dbReference type="Pfam" id="PF01968">
    <property type="entry name" value="Hydantoinase_A"/>
    <property type="match status" value="1"/>
</dbReference>
<name>A0A1V8RQC1_9HYPH</name>
<dbReference type="OrthoDB" id="9759608at2"/>
<dbReference type="GO" id="GO:0005829">
    <property type="term" value="C:cytosol"/>
    <property type="evidence" value="ECO:0007669"/>
    <property type="project" value="TreeGrafter"/>
</dbReference>
<feature type="domain" description="Hydantoinase/oxoprolinase N-terminal" evidence="5">
    <location>
        <begin position="5"/>
        <end position="183"/>
    </location>
</feature>
<feature type="domain" description="Hydantoinase A/oxoprolinase" evidence="3">
    <location>
        <begin position="203"/>
        <end position="520"/>
    </location>
</feature>
<dbReference type="Pfam" id="PF05378">
    <property type="entry name" value="Hydant_A_N"/>
    <property type="match status" value="1"/>
</dbReference>
<comment type="similarity">
    <text evidence="1">Belongs to the oxoprolinase family.</text>
</comment>
<feature type="region of interest" description="Disordered" evidence="2">
    <location>
        <begin position="1180"/>
        <end position="1199"/>
    </location>
</feature>
<dbReference type="EMBL" id="MDET01000017">
    <property type="protein sequence ID" value="OQM75365.1"/>
    <property type="molecule type" value="Genomic_DNA"/>
</dbReference>
<evidence type="ECO:0000259" key="6">
    <source>
        <dbReference type="Pfam" id="PF19278"/>
    </source>
</evidence>
<reference evidence="7 8" key="1">
    <citation type="journal article" date="2016" name="Int. J. Syst. Evol. Microbiol.">
        <title>Pseudaminobacter manganicus sp. nov., isolated from sludge of a manganese mine.</title>
        <authorList>
            <person name="Li J."/>
            <person name="Huang J."/>
            <person name="Liao S."/>
            <person name="Wang G."/>
        </authorList>
    </citation>
    <scope>NUCLEOTIDE SEQUENCE [LARGE SCALE GENOMIC DNA]</scope>
    <source>
        <strain evidence="7 8">JH-7</strain>
    </source>
</reference>
<dbReference type="GO" id="GO:0006749">
    <property type="term" value="P:glutathione metabolic process"/>
    <property type="evidence" value="ECO:0007669"/>
    <property type="project" value="TreeGrafter"/>
</dbReference>
<dbReference type="InterPro" id="IPR049517">
    <property type="entry name" value="ACX-like_C"/>
</dbReference>
<dbReference type="PANTHER" id="PTHR11365">
    <property type="entry name" value="5-OXOPROLINASE RELATED"/>
    <property type="match status" value="1"/>
</dbReference>
<feature type="region of interest" description="Disordered" evidence="2">
    <location>
        <begin position="232"/>
        <end position="264"/>
    </location>
</feature>
<sequence length="1238" mass="132535">MKWDFWIDRGGTFTDIIGRDPAGILHPLKLLSQDSGAYRDAAVAGIRQLLGLERGAIIPPGLIGTVKMGTTVATNALLERKGDRVLLLITRGFRDALKIAYQARPDIFAKEIVLPEQLYERVIEVDERVRADGCVESLLDIAKVKPALEKARADGIDAVAIVFMHAWKYPDHERAVAKVCRKLGFTQVSVSHEASPLIKLVGRGDTTVVDAYLSPILSRYVRQVAEELGIGTDQRAKPASATARRPLSAAPAEASEQSERSAASPRLMFMMSSGGLTAADLFQGKDALLSGPAGGVVGMVETAKLAGFGKVIGFDMGGTSTDVAHCDGAYERAFDTEVAGVRVRAPMMRIHTVAAGGGSILHYEAGRFRVGPDSAGADPGPASYRRGGPLTVTDANVMLGKLQPDLFPAIFGRHRDEPLDAAVVREKFAAFAAEICDGRSPEAVAEGFLTVAVENMANAIKKISVQRGYDVTDYLLNAFGGAGGQHACLVADALGMEAVLIHPFSGLLSAYGIGLANVFAARQQALLAPLAQSSEPAIAGLADTLKQAVVAELAGQGISEVEIALKPILHIRYDGTDTALPVDFSHGVLAEAKADFEAAHKAQFGFIYDDKPLIVEAVGVEGTDIGAAARDEPVRPAVETDAVPGETRKVFIDGRWHDAGVLSRDRLRPGHKAQGPALIVEANQTIVVEPGWQARVTARDHILMRRVEKKRRGAALGTEADPVMLEVFNNLFMSIAEQMGVTLQNTAHSVNIKERLDFSCAVFDHEGALVANAPHMPVHLGSMDRSVETIIRLNAGDISPGDVFALNAPYNGGTHLPDITVVTPVFESGTSKILFWVASRGHHADVGGTAPGSMTPLATSVDEEGVLFDNFRIVERGRFREKELEALLTDHPYPARNPRQNIADLKAQIAANEKGVAELRKMVAHFGLPVVEAYMGHVQDNAAESVRRVLERLPDSSEYEYPTDTGQVIRVRITVDRQQREAVVDFSGTSPVEKNNFNAPEPVTRAAVLYAFRVMVEDNIPMNAGCLRPIRIVIPDGCMLKPAYPAAVVAGNVETSQHVTNALFGAMGALANAQGTMNNLTFGNERYQYYETICSGSPAGRMNDGRGFAGTSGVHTHMTNSRLTDPEVLELRFPVLLEDFHVREGSGGKGEWNAGDGTSRTIRFLEKMQCAILSSHRARAPEGLAGGGDGEVGRTEVRRKDGSLETLKACDQTSLAAGEAVIITTPTSGGFGEGGRKA</sequence>
<evidence type="ECO:0000259" key="3">
    <source>
        <dbReference type="Pfam" id="PF01968"/>
    </source>
</evidence>
<dbReference type="PANTHER" id="PTHR11365:SF23">
    <property type="entry name" value="HYPOTHETICAL 5-OXOPROLINASE (EUROFUNG)-RELATED"/>
    <property type="match status" value="1"/>
</dbReference>
<dbReference type="InterPro" id="IPR003692">
    <property type="entry name" value="Hydantoinase_B"/>
</dbReference>
<keyword evidence="8" id="KW-1185">Reference proteome</keyword>
<evidence type="ECO:0000256" key="1">
    <source>
        <dbReference type="ARBA" id="ARBA00010403"/>
    </source>
</evidence>
<dbReference type="RefSeq" id="WP_080919908.1">
    <property type="nucleotide sequence ID" value="NZ_MDET01000017.1"/>
</dbReference>
<evidence type="ECO:0000313" key="7">
    <source>
        <dbReference type="EMBL" id="OQM75365.1"/>
    </source>
</evidence>
<dbReference type="GO" id="GO:0017168">
    <property type="term" value="F:5-oxoprolinase (ATP-hydrolyzing) activity"/>
    <property type="evidence" value="ECO:0007669"/>
    <property type="project" value="TreeGrafter"/>
</dbReference>
<dbReference type="Pfam" id="PF02538">
    <property type="entry name" value="Hydantoinase_B"/>
    <property type="match status" value="1"/>
</dbReference>
<feature type="compositionally biased region" description="Low complexity" evidence="2">
    <location>
        <begin position="243"/>
        <end position="264"/>
    </location>
</feature>
<dbReference type="InterPro" id="IPR008040">
    <property type="entry name" value="Hydant_A_N"/>
</dbReference>
<evidence type="ECO:0000256" key="2">
    <source>
        <dbReference type="SAM" id="MobiDB-lite"/>
    </source>
</evidence>
<evidence type="ECO:0000313" key="8">
    <source>
        <dbReference type="Proteomes" id="UP000191905"/>
    </source>
</evidence>
<gene>
    <name evidence="7" type="ORF">BFN67_18715</name>
</gene>
<feature type="domain" description="Acetophenone carboxylase-like C-terminal" evidence="6">
    <location>
        <begin position="543"/>
        <end position="696"/>
    </location>
</feature>
<feature type="domain" description="Hydantoinase B/oxoprolinase" evidence="4">
    <location>
        <begin position="721"/>
        <end position="1233"/>
    </location>
</feature>
<protein>
    <submittedName>
        <fullName evidence="7">5-oxoprolinase</fullName>
    </submittedName>
</protein>
<evidence type="ECO:0000259" key="4">
    <source>
        <dbReference type="Pfam" id="PF02538"/>
    </source>
</evidence>
<proteinExistence type="inferred from homology"/>
<organism evidence="7 8">
    <name type="scientific">Manganibacter manganicus</name>
    <dbReference type="NCBI Taxonomy" id="1873176"/>
    <lineage>
        <taxon>Bacteria</taxon>
        <taxon>Pseudomonadati</taxon>
        <taxon>Pseudomonadota</taxon>
        <taxon>Alphaproteobacteria</taxon>
        <taxon>Hyphomicrobiales</taxon>
        <taxon>Phyllobacteriaceae</taxon>
        <taxon>Manganibacter</taxon>
    </lineage>
</organism>
<comment type="caution">
    <text evidence="7">The sequence shown here is derived from an EMBL/GenBank/DDBJ whole genome shotgun (WGS) entry which is preliminary data.</text>
</comment>
<dbReference type="STRING" id="1873176.BFN67_18715"/>
<dbReference type="AlphaFoldDB" id="A0A1V8RQC1"/>
<accession>A0A1V8RQC1</accession>
<dbReference type="Proteomes" id="UP000191905">
    <property type="component" value="Unassembled WGS sequence"/>
</dbReference>
<dbReference type="Pfam" id="PF19278">
    <property type="entry name" value="Hydant_A_C"/>
    <property type="match status" value="1"/>
</dbReference>
<dbReference type="InterPro" id="IPR045079">
    <property type="entry name" value="Oxoprolinase-like"/>
</dbReference>
<dbReference type="InterPro" id="IPR002821">
    <property type="entry name" value="Hydantoinase_A"/>
</dbReference>
<evidence type="ECO:0000259" key="5">
    <source>
        <dbReference type="Pfam" id="PF05378"/>
    </source>
</evidence>